<comment type="caution">
    <text evidence="1">The sequence shown here is derived from an EMBL/GenBank/DDBJ whole genome shotgun (WGS) entry which is preliminary data.</text>
</comment>
<protein>
    <submittedName>
        <fullName evidence="1">Uncharacterized protein</fullName>
    </submittedName>
</protein>
<name>A0ACB7PQ85_9PEZI</name>
<evidence type="ECO:0000313" key="1">
    <source>
        <dbReference type="EMBL" id="KAH6650128.1"/>
    </source>
</evidence>
<keyword evidence="2" id="KW-1185">Reference proteome</keyword>
<reference evidence="1 2" key="1">
    <citation type="journal article" date="2021" name="Nat. Commun.">
        <title>Genetic determinants of endophytism in the Arabidopsis root mycobiome.</title>
        <authorList>
            <person name="Mesny F."/>
            <person name="Miyauchi S."/>
            <person name="Thiergart T."/>
            <person name="Pickel B."/>
            <person name="Atanasova L."/>
            <person name="Karlsson M."/>
            <person name="Huettel B."/>
            <person name="Barry K.W."/>
            <person name="Haridas S."/>
            <person name="Chen C."/>
            <person name="Bauer D."/>
            <person name="Andreopoulos W."/>
            <person name="Pangilinan J."/>
            <person name="LaButti K."/>
            <person name="Riley R."/>
            <person name="Lipzen A."/>
            <person name="Clum A."/>
            <person name="Drula E."/>
            <person name="Henrissat B."/>
            <person name="Kohler A."/>
            <person name="Grigoriev I.V."/>
            <person name="Martin F.M."/>
            <person name="Hacquard S."/>
        </authorList>
    </citation>
    <scope>NUCLEOTIDE SEQUENCE [LARGE SCALE GENOMIC DNA]</scope>
    <source>
        <strain evidence="1 2">MPI-SDFR-AT-0079</strain>
    </source>
</reference>
<accession>A0ACB7PQ85</accession>
<organism evidence="1 2">
    <name type="scientific">Chaetomium tenue</name>
    <dbReference type="NCBI Taxonomy" id="1854479"/>
    <lineage>
        <taxon>Eukaryota</taxon>
        <taxon>Fungi</taxon>
        <taxon>Dikarya</taxon>
        <taxon>Ascomycota</taxon>
        <taxon>Pezizomycotina</taxon>
        <taxon>Sordariomycetes</taxon>
        <taxon>Sordariomycetidae</taxon>
        <taxon>Sordariales</taxon>
        <taxon>Chaetomiaceae</taxon>
        <taxon>Chaetomium</taxon>
    </lineage>
</organism>
<dbReference type="EMBL" id="JAGIZQ010000001">
    <property type="protein sequence ID" value="KAH6650128.1"/>
    <property type="molecule type" value="Genomic_DNA"/>
</dbReference>
<gene>
    <name evidence="1" type="ORF">F5144DRAFT_34963</name>
</gene>
<proteinExistence type="predicted"/>
<dbReference type="Proteomes" id="UP000724584">
    <property type="component" value="Unassembled WGS sequence"/>
</dbReference>
<sequence length="234" mass="23586">MKVQAFGIVCLLGGALAAPFEQAQNAQEVQHHQMGAAAAPAAFTPEDIDANGMMAGHHQMQRPNNNMPTGADMDVFEQMVTEAKMKIADIERLVQQQGADPEALLTALVTPMSELNQTLAMGVSRLALPDLGGILGGVIGGATKKAKPLGLLSELLRSVSNLLEGLLTKGPIGNLPNDLLGGILGGVTGTVGGVLGGGAASQVPDLLEGILNSVGTVEGGAVGGAPVAVPVPLP</sequence>
<evidence type="ECO:0000313" key="2">
    <source>
        <dbReference type="Proteomes" id="UP000724584"/>
    </source>
</evidence>